<keyword evidence="4 5" id="KW-0472">Membrane</keyword>
<feature type="domain" description="Major facilitator superfamily (MFS) profile" evidence="6">
    <location>
        <begin position="54"/>
        <end position="459"/>
    </location>
</feature>
<dbReference type="Pfam" id="PF00083">
    <property type="entry name" value="Sugar_tr"/>
    <property type="match status" value="1"/>
</dbReference>
<feature type="transmembrane region" description="Helical" evidence="5">
    <location>
        <begin position="119"/>
        <end position="138"/>
    </location>
</feature>
<evidence type="ECO:0000256" key="4">
    <source>
        <dbReference type="ARBA" id="ARBA00023136"/>
    </source>
</evidence>
<dbReference type="GO" id="GO:0005886">
    <property type="term" value="C:plasma membrane"/>
    <property type="evidence" value="ECO:0007669"/>
    <property type="project" value="TreeGrafter"/>
</dbReference>
<feature type="transmembrane region" description="Helical" evidence="5">
    <location>
        <begin position="301"/>
        <end position="320"/>
    </location>
</feature>
<feature type="transmembrane region" description="Helical" evidence="5">
    <location>
        <begin position="92"/>
        <end position="112"/>
    </location>
</feature>
<dbReference type="RefSeq" id="XP_024664608.1">
    <property type="nucleotide sequence ID" value="XM_024808840.1"/>
</dbReference>
<dbReference type="PROSITE" id="PS50850">
    <property type="entry name" value="MFS"/>
    <property type="match status" value="1"/>
</dbReference>
<organism evidence="7 8">
    <name type="scientific">Wickerhamiella sorbophila</name>
    <dbReference type="NCBI Taxonomy" id="45607"/>
    <lineage>
        <taxon>Eukaryota</taxon>
        <taxon>Fungi</taxon>
        <taxon>Dikarya</taxon>
        <taxon>Ascomycota</taxon>
        <taxon>Saccharomycotina</taxon>
        <taxon>Dipodascomycetes</taxon>
        <taxon>Dipodascales</taxon>
        <taxon>Trichomonascaceae</taxon>
        <taxon>Wickerhamiella</taxon>
    </lineage>
</organism>
<dbReference type="EMBL" id="NDIQ01000021">
    <property type="protein sequence ID" value="PRT54663.1"/>
    <property type="molecule type" value="Genomic_DNA"/>
</dbReference>
<feature type="transmembrane region" description="Helical" evidence="5">
    <location>
        <begin position="264"/>
        <end position="281"/>
    </location>
</feature>
<dbReference type="GO" id="GO:0015355">
    <property type="term" value="F:secondary active monocarboxylate transmembrane transporter activity"/>
    <property type="evidence" value="ECO:0007669"/>
    <property type="project" value="TreeGrafter"/>
</dbReference>
<dbReference type="GO" id="GO:0035879">
    <property type="term" value="P:plasma membrane lactate transport"/>
    <property type="evidence" value="ECO:0007669"/>
    <property type="project" value="TreeGrafter"/>
</dbReference>
<dbReference type="PANTHER" id="PTHR23508:SF10">
    <property type="entry name" value="CARBOXYLIC ACID TRANSPORTER PROTEIN HOMOLOG"/>
    <property type="match status" value="1"/>
</dbReference>
<dbReference type="Gene3D" id="1.20.1250.20">
    <property type="entry name" value="MFS general substrate transporter like domains"/>
    <property type="match status" value="2"/>
</dbReference>
<dbReference type="PANTHER" id="PTHR23508">
    <property type="entry name" value="CARBOXYLIC ACID TRANSPORTER PROTEIN HOMOLOG"/>
    <property type="match status" value="1"/>
</dbReference>
<dbReference type="InterPro" id="IPR020846">
    <property type="entry name" value="MFS_dom"/>
</dbReference>
<keyword evidence="8" id="KW-1185">Reference proteome</keyword>
<evidence type="ECO:0000313" key="8">
    <source>
        <dbReference type="Proteomes" id="UP000238350"/>
    </source>
</evidence>
<comment type="caution">
    <text evidence="7">The sequence shown here is derived from an EMBL/GenBank/DDBJ whole genome shotgun (WGS) entry which is preliminary data.</text>
</comment>
<dbReference type="OrthoDB" id="5296287at2759"/>
<comment type="subcellular location">
    <subcellularLocation>
        <location evidence="1">Membrane</location>
        <topology evidence="1">Multi-pass membrane protein</topology>
    </subcellularLocation>
</comment>
<sequence>MSEELKGPDLSPPAVAHYLATRPSTLVPPPFHEKKHLLNPLPGLREITLRQWSFIGVAFFGWTWDAFDFFSVSIVVPNIAKSLDRTVAQISWGITVVLMLRSVGAVIFGLAADKWGRKWPFIINCLVFIALELGTGFVQTYPQFLAVRALFGIAMGGMFGNCASTALDDCPPQAKGLISGLLQQGYAFGYLLVVIFNRAIADNSPHGWRALFWFGAGPPVLIIIWRLCLPENDAFLEHKRRREVEGDAAVTFVRAAKESMKTHWLLFIFQVLFMVGMNFMSHGSQDLYPTRLKKQLDFSENAATVTNCVANLGALTGGILFGHLSQFVGRRLTIMICCVIGAALIYPWGFSHQNASINATAFFMQMMVQGAWGVVPIHLMELSPPALRAFASGTSYQLGNLASSAASTIEATIGTQFPLYDKDGNKIPGMYDYGKVMAILMGAVFAYTFVVCFLGPERRNADGDIREIHDEENVDPEKITVEYIDKEEIKKSKHSTPVL</sequence>
<feature type="transmembrane region" description="Helical" evidence="5">
    <location>
        <begin position="436"/>
        <end position="456"/>
    </location>
</feature>
<name>A0A2T0FI37_9ASCO</name>
<reference evidence="7 8" key="1">
    <citation type="submission" date="2017-04" db="EMBL/GenBank/DDBJ databases">
        <title>Genome sequencing of [Candida] sorbophila.</title>
        <authorList>
            <person name="Ahn J.O."/>
        </authorList>
    </citation>
    <scope>NUCLEOTIDE SEQUENCE [LARGE SCALE GENOMIC DNA]</scope>
    <source>
        <strain evidence="7 8">DS02</strain>
    </source>
</reference>
<dbReference type="SUPFAM" id="SSF103473">
    <property type="entry name" value="MFS general substrate transporter"/>
    <property type="match status" value="1"/>
</dbReference>
<evidence type="ECO:0000256" key="5">
    <source>
        <dbReference type="SAM" id="Phobius"/>
    </source>
</evidence>
<protein>
    <submittedName>
        <fullName evidence="7">Carboxylic acid transporter</fullName>
    </submittedName>
</protein>
<feature type="transmembrane region" description="Helical" evidence="5">
    <location>
        <begin position="332"/>
        <end position="350"/>
    </location>
</feature>
<evidence type="ECO:0000256" key="2">
    <source>
        <dbReference type="ARBA" id="ARBA00022692"/>
    </source>
</evidence>
<dbReference type="InterPro" id="IPR036259">
    <property type="entry name" value="MFS_trans_sf"/>
</dbReference>
<keyword evidence="3 5" id="KW-1133">Transmembrane helix</keyword>
<dbReference type="STRING" id="45607.A0A2T0FI37"/>
<evidence type="ECO:0000256" key="3">
    <source>
        <dbReference type="ARBA" id="ARBA00022989"/>
    </source>
</evidence>
<accession>A0A2T0FI37</accession>
<feature type="transmembrane region" description="Helical" evidence="5">
    <location>
        <begin position="176"/>
        <end position="196"/>
    </location>
</feature>
<evidence type="ECO:0000256" key="1">
    <source>
        <dbReference type="ARBA" id="ARBA00004141"/>
    </source>
</evidence>
<evidence type="ECO:0000313" key="7">
    <source>
        <dbReference type="EMBL" id="PRT54663.1"/>
    </source>
</evidence>
<keyword evidence="2 5" id="KW-0812">Transmembrane</keyword>
<gene>
    <name evidence="7" type="ORF">B9G98_02283</name>
</gene>
<feature type="transmembrane region" description="Helical" evidence="5">
    <location>
        <begin position="208"/>
        <end position="229"/>
    </location>
</feature>
<evidence type="ECO:0000259" key="6">
    <source>
        <dbReference type="PROSITE" id="PS50850"/>
    </source>
</evidence>
<dbReference type="InterPro" id="IPR005828">
    <property type="entry name" value="MFS_sugar_transport-like"/>
</dbReference>
<feature type="transmembrane region" description="Helical" evidence="5">
    <location>
        <begin position="144"/>
        <end position="164"/>
    </location>
</feature>
<dbReference type="GeneID" id="36516031"/>
<dbReference type="AlphaFoldDB" id="A0A2T0FI37"/>
<feature type="transmembrane region" description="Helical" evidence="5">
    <location>
        <begin position="54"/>
        <end position="80"/>
    </location>
</feature>
<dbReference type="Proteomes" id="UP000238350">
    <property type="component" value="Unassembled WGS sequence"/>
</dbReference>
<dbReference type="CDD" id="cd17316">
    <property type="entry name" value="MFS_SV2_like"/>
    <property type="match status" value="1"/>
</dbReference>
<proteinExistence type="predicted"/>